<proteinExistence type="predicted"/>
<protein>
    <submittedName>
        <fullName evidence="1">Unannotated protein</fullName>
    </submittedName>
</protein>
<accession>A0A6J7D2P0</accession>
<name>A0A6J7D2P0_9ZZZZ</name>
<organism evidence="1">
    <name type="scientific">freshwater metagenome</name>
    <dbReference type="NCBI Taxonomy" id="449393"/>
    <lineage>
        <taxon>unclassified sequences</taxon>
        <taxon>metagenomes</taxon>
        <taxon>ecological metagenomes</taxon>
    </lineage>
</organism>
<reference evidence="1" key="1">
    <citation type="submission" date="2020-05" db="EMBL/GenBank/DDBJ databases">
        <authorList>
            <person name="Chiriac C."/>
            <person name="Salcher M."/>
            <person name="Ghai R."/>
            <person name="Kavagutti S V."/>
        </authorList>
    </citation>
    <scope>NUCLEOTIDE SEQUENCE</scope>
</reference>
<evidence type="ECO:0000313" key="1">
    <source>
        <dbReference type="EMBL" id="CAB4864030.1"/>
    </source>
</evidence>
<dbReference type="AlphaFoldDB" id="A0A6J7D2P0"/>
<gene>
    <name evidence="1" type="ORF">UFOPK3402_00362</name>
</gene>
<sequence>MVAVRAPAEVEIGHDPAELVVGGRVGEVARNEANSLGQLAPGVFVEWGA</sequence>
<dbReference type="EMBL" id="CAFBLS010000028">
    <property type="protein sequence ID" value="CAB4864030.1"/>
    <property type="molecule type" value="Genomic_DNA"/>
</dbReference>